<accession>A0A4Q0MG71</accession>
<keyword evidence="2" id="KW-1134">Transmembrane beta strand</keyword>
<evidence type="ECO:0000313" key="5">
    <source>
        <dbReference type="EMBL" id="RXF72438.1"/>
    </source>
</evidence>
<comment type="subcellular location">
    <subcellularLocation>
        <location evidence="2">Cell outer membrane</location>
        <topology evidence="2">Multi-pass membrane protein</topology>
    </subcellularLocation>
</comment>
<feature type="signal peptide" evidence="3">
    <location>
        <begin position="1"/>
        <end position="29"/>
    </location>
</feature>
<dbReference type="Pfam" id="PF07715">
    <property type="entry name" value="Plug"/>
    <property type="match status" value="1"/>
</dbReference>
<dbReference type="InterPro" id="IPR012910">
    <property type="entry name" value="Plug_dom"/>
</dbReference>
<sequence length="951" mass="105807">MKTSIKISISIFRYTLLVCLLSFFSEGWAQTDKQPDAKNSVDKKSKVANDSLTAKINVAYGEQLVSTLTSSISVVNGEELRKTPAASVSNTLFGRLPGLTVMQRAGEPGYDSPSMLIRGKGTYNNTGFLVLVDGFETSGDQSYFDQMSVDEIKSVAVLKDAAALALYGIRGANGAILVTTKRGVEGKSRITFNARKGFQEALRTPSFLSSFDYARLYNEAQVNDGLVPQYSEAALDAYKNGRDPYLYPNVNWYKEALRDNAPFSDYSLTFSGGGKAARYFVLMGLMDNQGLYANTDEDRKINSNASFKRYNFRTNIDMSISKNISASMDIGGRVEDRYYPNISAASLWDDMARIPSNAYPVRNPNGTWGGNSVYPSNPVASILAGGLKSTHDRNLNATFRLAEDLNFITPGLKLSQAVSFNNWHRGGYNKTKSYRTFELATMATEDGRDSLTYISHGTESDLAVDQSSNDQWNRTNVQVTLSYDKTLDNHSLKGMLMYHQDVLTVSGNNVPYARQSIMGRLNYGYKSRYYAELDFSYSGSESFPAGHRFGFFPALSGAWIISEEGFLKDSRMVDFLKLRASVGLIGSDRMVGNRFAYQQDFYYSGSYNFGVNNSSQNVIAEGTVGNKDITWEKSLKYNLGLDGKIFKTLDFTADLFYERRRDILSTSDGSVPAYIGISSPYLNYGKVNNRGFELNLNYNNKIGGLVYYAGVGAFYSKNKIVEMNEVTRAESYLYRTGHSVGKPFGLEAIGFFKDQADISNSPVQTFSPVQPGDIKYKDQNNDGFVNENDAIPLGLASEPELTYTMRVGGNYKGFDLELFFHGIANRDVYLSGTYFWALVNNNNIGPNALNRWTPATSATADYPRLTSQPNANNYRSSSFWMKSGAALRLRNIELGYTLPKNALQKIRVTNTRIFVSGINLFTWDKIKTVDPESLGGYPPLKSYNLGLRVQF</sequence>
<comment type="similarity">
    <text evidence="2">Belongs to the TonB-dependent receptor family.</text>
</comment>
<dbReference type="Proteomes" id="UP000290848">
    <property type="component" value="Unassembled WGS sequence"/>
</dbReference>
<dbReference type="Gene3D" id="2.170.130.10">
    <property type="entry name" value="TonB-dependent receptor, plug domain"/>
    <property type="match status" value="1"/>
</dbReference>
<evidence type="ECO:0000313" key="6">
    <source>
        <dbReference type="Proteomes" id="UP000290848"/>
    </source>
</evidence>
<organism evidence="5 6">
    <name type="scientific">Arcticibacter tournemirensis</name>
    <dbReference type="NCBI Taxonomy" id="699437"/>
    <lineage>
        <taxon>Bacteria</taxon>
        <taxon>Pseudomonadati</taxon>
        <taxon>Bacteroidota</taxon>
        <taxon>Sphingobacteriia</taxon>
        <taxon>Sphingobacteriales</taxon>
        <taxon>Sphingobacteriaceae</taxon>
        <taxon>Arcticibacter</taxon>
    </lineage>
</organism>
<keyword evidence="2" id="KW-0813">Transport</keyword>
<keyword evidence="2" id="KW-0812">Transmembrane</keyword>
<keyword evidence="5" id="KW-0675">Receptor</keyword>
<dbReference type="GO" id="GO:0015344">
    <property type="term" value="F:siderophore uptake transmembrane transporter activity"/>
    <property type="evidence" value="ECO:0007669"/>
    <property type="project" value="TreeGrafter"/>
</dbReference>
<evidence type="ECO:0000256" key="1">
    <source>
        <dbReference type="ARBA" id="ARBA00022729"/>
    </source>
</evidence>
<proteinExistence type="inferred from homology"/>
<evidence type="ECO:0000256" key="3">
    <source>
        <dbReference type="SAM" id="SignalP"/>
    </source>
</evidence>
<dbReference type="InterPro" id="IPR023997">
    <property type="entry name" value="TonB-dep_OMP_SusC/RagA_CS"/>
</dbReference>
<keyword evidence="1 3" id="KW-0732">Signal</keyword>
<reference evidence="5 6" key="1">
    <citation type="submission" date="2018-12" db="EMBL/GenBank/DDBJ databases">
        <title>The Draft Genome Sequence of the Soil Bacterium Pedobacter tournemirensis R1.</title>
        <authorList>
            <person name="He J."/>
        </authorList>
    </citation>
    <scope>NUCLEOTIDE SEQUENCE [LARGE SCALE GENOMIC DNA]</scope>
    <source>
        <strain evidence="5 6">R1</strain>
    </source>
</reference>
<name>A0A4Q0MG71_9SPHI</name>
<dbReference type="AlphaFoldDB" id="A0A4Q0MG71"/>
<dbReference type="GO" id="GO:0044718">
    <property type="term" value="P:siderophore transmembrane transport"/>
    <property type="evidence" value="ECO:0007669"/>
    <property type="project" value="TreeGrafter"/>
</dbReference>
<gene>
    <name evidence="5" type="ORF">EKH83_01570</name>
</gene>
<evidence type="ECO:0000259" key="4">
    <source>
        <dbReference type="Pfam" id="PF07715"/>
    </source>
</evidence>
<dbReference type="InterPro" id="IPR039426">
    <property type="entry name" value="TonB-dep_rcpt-like"/>
</dbReference>
<dbReference type="SUPFAM" id="SSF56935">
    <property type="entry name" value="Porins"/>
    <property type="match status" value="1"/>
</dbReference>
<dbReference type="InterPro" id="IPR037066">
    <property type="entry name" value="Plug_dom_sf"/>
</dbReference>
<dbReference type="GO" id="GO:0009279">
    <property type="term" value="C:cell outer membrane"/>
    <property type="evidence" value="ECO:0007669"/>
    <property type="project" value="UniProtKB-SubCell"/>
</dbReference>
<dbReference type="NCBIfam" id="TIGR04057">
    <property type="entry name" value="SusC_RagA_signa"/>
    <property type="match status" value="1"/>
</dbReference>
<dbReference type="InterPro" id="IPR023996">
    <property type="entry name" value="TonB-dep_OMP_SusC/RagA"/>
</dbReference>
<feature type="chain" id="PRO_5020553424" evidence="3">
    <location>
        <begin position="30"/>
        <end position="951"/>
    </location>
</feature>
<keyword evidence="2" id="KW-0472">Membrane</keyword>
<dbReference type="PANTHER" id="PTHR30069:SF29">
    <property type="entry name" value="HEMOGLOBIN AND HEMOGLOBIN-HAPTOGLOBIN-BINDING PROTEIN 1-RELATED"/>
    <property type="match status" value="1"/>
</dbReference>
<feature type="domain" description="TonB-dependent receptor plug" evidence="4">
    <location>
        <begin position="67"/>
        <end position="175"/>
    </location>
</feature>
<protein>
    <submittedName>
        <fullName evidence="5">TonB-dependent receptor</fullName>
    </submittedName>
</protein>
<comment type="caution">
    <text evidence="5">The sequence shown here is derived from an EMBL/GenBank/DDBJ whole genome shotgun (WGS) entry which is preliminary data.</text>
</comment>
<dbReference type="PROSITE" id="PS52016">
    <property type="entry name" value="TONB_DEPENDENT_REC_3"/>
    <property type="match status" value="1"/>
</dbReference>
<evidence type="ECO:0000256" key="2">
    <source>
        <dbReference type="PROSITE-ProRule" id="PRU01360"/>
    </source>
</evidence>
<keyword evidence="2" id="KW-0998">Cell outer membrane</keyword>
<dbReference type="EMBL" id="RXOC01000001">
    <property type="protein sequence ID" value="RXF72438.1"/>
    <property type="molecule type" value="Genomic_DNA"/>
</dbReference>
<dbReference type="NCBIfam" id="TIGR04056">
    <property type="entry name" value="OMP_RagA_SusC"/>
    <property type="match status" value="1"/>
</dbReference>
<dbReference type="PANTHER" id="PTHR30069">
    <property type="entry name" value="TONB-DEPENDENT OUTER MEMBRANE RECEPTOR"/>
    <property type="match status" value="1"/>
</dbReference>
<dbReference type="RefSeq" id="WP_128767624.1">
    <property type="nucleotide sequence ID" value="NZ_RXOC01000001.1"/>
</dbReference>